<dbReference type="InterPro" id="IPR020449">
    <property type="entry name" value="Tscrpt_reg_AraC-type_HTH"/>
</dbReference>
<accession>A0A2V4P982</accession>
<evidence type="ECO:0000256" key="3">
    <source>
        <dbReference type="ARBA" id="ARBA00023163"/>
    </source>
</evidence>
<dbReference type="SUPFAM" id="SSF51215">
    <property type="entry name" value="Regulatory protein AraC"/>
    <property type="match status" value="1"/>
</dbReference>
<feature type="domain" description="HTH araC/xylS-type" evidence="5">
    <location>
        <begin position="176"/>
        <end position="274"/>
    </location>
</feature>
<organism evidence="6 7">
    <name type="scientific">Streptomyces tateyamensis</name>
    <dbReference type="NCBI Taxonomy" id="565073"/>
    <lineage>
        <taxon>Bacteria</taxon>
        <taxon>Bacillati</taxon>
        <taxon>Actinomycetota</taxon>
        <taxon>Actinomycetes</taxon>
        <taxon>Kitasatosporales</taxon>
        <taxon>Streptomycetaceae</taxon>
        <taxon>Streptomyces</taxon>
    </lineage>
</organism>
<keyword evidence="3" id="KW-0804">Transcription</keyword>
<dbReference type="PRINTS" id="PR00032">
    <property type="entry name" value="HTHARAC"/>
</dbReference>
<evidence type="ECO:0000313" key="6">
    <source>
        <dbReference type="EMBL" id="PYC87424.1"/>
    </source>
</evidence>
<evidence type="ECO:0000313" key="7">
    <source>
        <dbReference type="Proteomes" id="UP000248039"/>
    </source>
</evidence>
<keyword evidence="7" id="KW-1185">Reference proteome</keyword>
<dbReference type="InterPro" id="IPR014710">
    <property type="entry name" value="RmlC-like_jellyroll"/>
</dbReference>
<evidence type="ECO:0000259" key="5">
    <source>
        <dbReference type="PROSITE" id="PS01124"/>
    </source>
</evidence>
<dbReference type="InterPro" id="IPR003313">
    <property type="entry name" value="AraC-bd"/>
</dbReference>
<gene>
    <name evidence="6" type="ORF">C7C46_04915</name>
</gene>
<dbReference type="PROSITE" id="PS01124">
    <property type="entry name" value="HTH_ARAC_FAMILY_2"/>
    <property type="match status" value="1"/>
</dbReference>
<keyword evidence="2" id="KW-0238">DNA-binding</keyword>
<evidence type="ECO:0000256" key="2">
    <source>
        <dbReference type="ARBA" id="ARBA00023125"/>
    </source>
</evidence>
<dbReference type="Proteomes" id="UP000248039">
    <property type="component" value="Unassembled WGS sequence"/>
</dbReference>
<dbReference type="SUPFAM" id="SSF46689">
    <property type="entry name" value="Homeodomain-like"/>
    <property type="match status" value="1"/>
</dbReference>
<dbReference type="InterPro" id="IPR037923">
    <property type="entry name" value="HTH-like"/>
</dbReference>
<proteinExistence type="predicted"/>
<dbReference type="Gene3D" id="1.10.10.60">
    <property type="entry name" value="Homeodomain-like"/>
    <property type="match status" value="2"/>
</dbReference>
<evidence type="ECO:0000256" key="1">
    <source>
        <dbReference type="ARBA" id="ARBA00023015"/>
    </source>
</evidence>
<dbReference type="Pfam" id="PF02311">
    <property type="entry name" value="AraC_binding"/>
    <property type="match status" value="1"/>
</dbReference>
<evidence type="ECO:0000256" key="4">
    <source>
        <dbReference type="SAM" id="MobiDB-lite"/>
    </source>
</evidence>
<reference evidence="6 7" key="1">
    <citation type="submission" date="2018-03" db="EMBL/GenBank/DDBJ databases">
        <title>Bioinformatic expansion and discovery of thiopeptide antibiotics.</title>
        <authorList>
            <person name="Schwalen C.J."/>
            <person name="Hudson G.A."/>
            <person name="Mitchell D.A."/>
        </authorList>
    </citation>
    <scope>NUCLEOTIDE SEQUENCE [LARGE SCALE GENOMIC DNA]</scope>
    <source>
        <strain evidence="6 7">ATCC 21389</strain>
    </source>
</reference>
<feature type="compositionally biased region" description="Basic and acidic residues" evidence="4">
    <location>
        <begin position="273"/>
        <end position="294"/>
    </location>
</feature>
<dbReference type="Gene3D" id="2.60.120.10">
    <property type="entry name" value="Jelly Rolls"/>
    <property type="match status" value="1"/>
</dbReference>
<dbReference type="PANTHER" id="PTHR46796">
    <property type="entry name" value="HTH-TYPE TRANSCRIPTIONAL ACTIVATOR RHAS-RELATED"/>
    <property type="match status" value="1"/>
</dbReference>
<dbReference type="InterPro" id="IPR018060">
    <property type="entry name" value="HTH_AraC"/>
</dbReference>
<feature type="region of interest" description="Disordered" evidence="4">
    <location>
        <begin position="273"/>
        <end position="327"/>
    </location>
</feature>
<protein>
    <submittedName>
        <fullName evidence="6">AraC family transcriptional regulator</fullName>
    </submittedName>
</protein>
<dbReference type="InterPro" id="IPR009057">
    <property type="entry name" value="Homeodomain-like_sf"/>
</dbReference>
<name>A0A2V4P982_9ACTN</name>
<dbReference type="EMBL" id="PYBW01000015">
    <property type="protein sequence ID" value="PYC87424.1"/>
    <property type="molecule type" value="Genomic_DNA"/>
</dbReference>
<sequence>MELHELRVAGPGVLPLAIGSFDTIGPLARAPFPHRHSFYEIALVSSGTGTHVVDLERLPLLPPTLYVIAPGQVHHWEVSGLTGWVLIFNEDFLLSHPEDADALRTLAERPGLDLDPDREAQFEAVLSAMHEEYRAGEPGSVAVLACYLHILVLLILRGRGAVAHPAGPDRAGDLAARFTRLAARPGSREQSVGALARELGVSAAHLHEAVKRATGRTPGQLVRDRHTLEAKRLLLASDLTIRQIAERVGFGDPSYFCRFFRRESGVSPGEFRRAARAARDRPAVTRTGADGRPDDPDDTPVGHGGGATRENHHVPRVRSIAVDGASA</sequence>
<dbReference type="GO" id="GO:0043565">
    <property type="term" value="F:sequence-specific DNA binding"/>
    <property type="evidence" value="ECO:0007669"/>
    <property type="project" value="InterPro"/>
</dbReference>
<dbReference type="InterPro" id="IPR050204">
    <property type="entry name" value="AraC_XylS_family_regulators"/>
</dbReference>
<dbReference type="GO" id="GO:0003700">
    <property type="term" value="F:DNA-binding transcription factor activity"/>
    <property type="evidence" value="ECO:0007669"/>
    <property type="project" value="InterPro"/>
</dbReference>
<comment type="caution">
    <text evidence="6">The sequence shown here is derived from an EMBL/GenBank/DDBJ whole genome shotgun (WGS) entry which is preliminary data.</text>
</comment>
<dbReference type="AlphaFoldDB" id="A0A2V4P982"/>
<dbReference type="Pfam" id="PF12833">
    <property type="entry name" value="HTH_18"/>
    <property type="match status" value="1"/>
</dbReference>
<dbReference type="RefSeq" id="WP_110666077.1">
    <property type="nucleotide sequence ID" value="NZ_PYBW01000015.1"/>
</dbReference>
<keyword evidence="1" id="KW-0805">Transcription regulation</keyword>
<dbReference type="SMART" id="SM00342">
    <property type="entry name" value="HTH_ARAC"/>
    <property type="match status" value="1"/>
</dbReference>
<dbReference type="OrthoDB" id="9799345at2"/>